<evidence type="ECO:0000256" key="9">
    <source>
        <dbReference type="SAM" id="Phobius"/>
    </source>
</evidence>
<feature type="transmembrane region" description="Helical" evidence="9">
    <location>
        <begin position="35"/>
        <end position="57"/>
    </location>
</feature>
<evidence type="ECO:0000256" key="2">
    <source>
        <dbReference type="ARBA" id="ARBA00022448"/>
    </source>
</evidence>
<evidence type="ECO:0000313" key="10">
    <source>
        <dbReference type="EMBL" id="AKG38540.1"/>
    </source>
</evidence>
<dbReference type="AlphaFoldDB" id="A0A0F7FI03"/>
<evidence type="ECO:0008006" key="12">
    <source>
        <dbReference type="Google" id="ProtNLM"/>
    </source>
</evidence>
<dbReference type="InterPro" id="IPR052157">
    <property type="entry name" value="BCAA_transport_permease"/>
</dbReference>
<reference evidence="10 11" key="1">
    <citation type="journal article" date="2015" name="Stand. Genomic Sci.">
        <title>Complete genome sequence of and proposal of Thermofilum uzonense sp. nov. a novel hyperthermophilic crenarchaeon and emended description of the genus Thermofilum.</title>
        <authorList>
            <person name="Toshchakov S.V."/>
            <person name="Korzhenkov A.A."/>
            <person name="Samarov N.I."/>
            <person name="Mazunin I.O."/>
            <person name="Mozhey O.I."/>
            <person name="Shmyr I.S."/>
            <person name="Derbikova K.S."/>
            <person name="Taranov E.A."/>
            <person name="Dominova I.N."/>
            <person name="Bonch-Osmolovskaya E.A."/>
            <person name="Patrushev M.V."/>
            <person name="Podosokorskaya O.A."/>
            <person name="Kublanov I.V."/>
        </authorList>
    </citation>
    <scope>NUCLEOTIDE SEQUENCE [LARGE SCALE GENOMIC DNA]</scope>
    <source>
        <strain evidence="10 11">1807-2</strain>
    </source>
</reference>
<dbReference type="CDD" id="cd06582">
    <property type="entry name" value="TM_PBP1_LivH_like"/>
    <property type="match status" value="1"/>
</dbReference>
<dbReference type="Pfam" id="PF02653">
    <property type="entry name" value="BPD_transp_2"/>
    <property type="match status" value="1"/>
</dbReference>
<gene>
    <name evidence="10" type="ORF">MA03_03545</name>
</gene>
<evidence type="ECO:0000256" key="4">
    <source>
        <dbReference type="ARBA" id="ARBA00022692"/>
    </source>
</evidence>
<dbReference type="RefSeq" id="WP_052883958.1">
    <property type="nucleotide sequence ID" value="NZ_CP009961.1"/>
</dbReference>
<name>A0A0F7FI03_9CREN</name>
<dbReference type="PATRIC" id="fig|1550241.5.peg.749"/>
<sequence>MLPGYPFSVINFLLYTFFYLLFSIPLTLSYRTTRVINFAHANFITYGIYTAVFLNGILGNSSLFIATISAFLVAGIIAVANHVFVFKPLEKRGASMNLIMIASMGLWIMYNYVLYMIADIAHAMIGMNFISYGRITYKDVPELVVNGVSLSSTFTAGLLYTSAILLGLYLFLEKTILGKAVRAVSDNPLLSEISGIPRDSIVLLTWFICGGIAGLGGALWTSFSGTVTPTSGDAMILQVFTVSFIGGLVSLLRTGIGAVAIAFIENIGIAYLNSLFNVPTSFRPFLTFLTLLTILIVSPPLGAAGGLPYRFRSKKVKEK</sequence>
<keyword evidence="4 9" id="KW-0812">Transmembrane</keyword>
<evidence type="ECO:0000256" key="8">
    <source>
        <dbReference type="ARBA" id="ARBA00037998"/>
    </source>
</evidence>
<feature type="transmembrane region" description="Helical" evidence="9">
    <location>
        <begin position="201"/>
        <end position="223"/>
    </location>
</feature>
<organism evidence="10 11">
    <name type="scientific">Infirmifilum uzonense</name>
    <dbReference type="NCBI Taxonomy" id="1550241"/>
    <lineage>
        <taxon>Archaea</taxon>
        <taxon>Thermoproteota</taxon>
        <taxon>Thermoprotei</taxon>
        <taxon>Thermofilales</taxon>
        <taxon>Thermofilaceae</taxon>
        <taxon>Infirmifilum</taxon>
    </lineage>
</organism>
<dbReference type="InterPro" id="IPR001851">
    <property type="entry name" value="ABC_transp_permease"/>
</dbReference>
<feature type="transmembrane region" description="Helical" evidence="9">
    <location>
        <begin position="259"/>
        <end position="279"/>
    </location>
</feature>
<dbReference type="EMBL" id="CP009961">
    <property type="protein sequence ID" value="AKG38540.1"/>
    <property type="molecule type" value="Genomic_DNA"/>
</dbReference>
<dbReference type="GO" id="GO:0022857">
    <property type="term" value="F:transmembrane transporter activity"/>
    <property type="evidence" value="ECO:0007669"/>
    <property type="project" value="InterPro"/>
</dbReference>
<proteinExistence type="inferred from homology"/>
<dbReference type="STRING" id="1550241.MA03_03545"/>
<feature type="transmembrane region" description="Helical" evidence="9">
    <location>
        <begin position="285"/>
        <end position="309"/>
    </location>
</feature>
<feature type="transmembrane region" description="Helical" evidence="9">
    <location>
        <begin position="235"/>
        <end position="252"/>
    </location>
</feature>
<evidence type="ECO:0000256" key="1">
    <source>
        <dbReference type="ARBA" id="ARBA00004651"/>
    </source>
</evidence>
<dbReference type="GO" id="GO:0005886">
    <property type="term" value="C:plasma membrane"/>
    <property type="evidence" value="ECO:0007669"/>
    <property type="project" value="UniProtKB-SubCell"/>
</dbReference>
<feature type="transmembrane region" description="Helical" evidence="9">
    <location>
        <begin position="153"/>
        <end position="172"/>
    </location>
</feature>
<feature type="transmembrane region" description="Helical" evidence="9">
    <location>
        <begin position="6"/>
        <end position="28"/>
    </location>
</feature>
<comment type="similarity">
    <text evidence="8">Belongs to the binding-protein-dependent transport system permease family. LivHM subfamily.</text>
</comment>
<dbReference type="PANTHER" id="PTHR11795">
    <property type="entry name" value="BRANCHED-CHAIN AMINO ACID TRANSPORT SYSTEM PERMEASE PROTEIN LIVH"/>
    <property type="match status" value="1"/>
</dbReference>
<protein>
    <recommendedName>
        <fullName evidence="12">Branched-chain amino acid ABC transporter permease</fullName>
    </recommendedName>
</protein>
<keyword evidence="2" id="KW-0813">Transport</keyword>
<keyword evidence="7 9" id="KW-0472">Membrane</keyword>
<keyword evidence="6 9" id="KW-1133">Transmembrane helix</keyword>
<dbReference type="HOGENOM" id="CLU_039929_1_0_2"/>
<evidence type="ECO:0000313" key="11">
    <source>
        <dbReference type="Proteomes" id="UP000067434"/>
    </source>
</evidence>
<keyword evidence="5" id="KW-0029">Amino-acid transport</keyword>
<dbReference type="Proteomes" id="UP000067434">
    <property type="component" value="Chromosome"/>
</dbReference>
<accession>A0A0F7FI03</accession>
<comment type="subcellular location">
    <subcellularLocation>
        <location evidence="1">Cell membrane</location>
        <topology evidence="1">Multi-pass membrane protein</topology>
    </subcellularLocation>
</comment>
<feature type="transmembrane region" description="Helical" evidence="9">
    <location>
        <begin position="98"/>
        <end position="118"/>
    </location>
</feature>
<keyword evidence="11" id="KW-1185">Reference proteome</keyword>
<dbReference type="GeneID" id="25401274"/>
<evidence type="ECO:0000256" key="7">
    <source>
        <dbReference type="ARBA" id="ARBA00023136"/>
    </source>
</evidence>
<dbReference type="GO" id="GO:0006865">
    <property type="term" value="P:amino acid transport"/>
    <property type="evidence" value="ECO:0007669"/>
    <property type="project" value="UniProtKB-KW"/>
</dbReference>
<keyword evidence="3" id="KW-1003">Cell membrane</keyword>
<dbReference type="OrthoDB" id="31233at2157"/>
<feature type="transmembrane region" description="Helical" evidence="9">
    <location>
        <begin position="63"/>
        <end position="86"/>
    </location>
</feature>
<dbReference type="KEGG" id="thf:MA03_03545"/>
<evidence type="ECO:0000256" key="5">
    <source>
        <dbReference type="ARBA" id="ARBA00022970"/>
    </source>
</evidence>
<dbReference type="PANTHER" id="PTHR11795:SF449">
    <property type="entry name" value="BRANCHED-CHAIN AMINO ACID TRANSPORT PERMEASE PROTEIN LIVH-RELATED"/>
    <property type="match status" value="1"/>
</dbReference>
<evidence type="ECO:0000256" key="6">
    <source>
        <dbReference type="ARBA" id="ARBA00022989"/>
    </source>
</evidence>
<evidence type="ECO:0000256" key="3">
    <source>
        <dbReference type="ARBA" id="ARBA00022475"/>
    </source>
</evidence>